<dbReference type="RefSeq" id="WP_151534339.1">
    <property type="nucleotide sequence ID" value="NZ_WBOS01000002.1"/>
</dbReference>
<name>A0A6L3V886_9BACI</name>
<dbReference type="Proteomes" id="UP000481030">
    <property type="component" value="Unassembled WGS sequence"/>
</dbReference>
<evidence type="ECO:0000313" key="1">
    <source>
        <dbReference type="EMBL" id="KAB2337637.1"/>
    </source>
</evidence>
<keyword evidence="2" id="KW-1185">Reference proteome</keyword>
<dbReference type="EMBL" id="WBOS01000002">
    <property type="protein sequence ID" value="KAB2337637.1"/>
    <property type="molecule type" value="Genomic_DNA"/>
</dbReference>
<dbReference type="AlphaFoldDB" id="A0A6L3V886"/>
<sequence length="135" mass="16429">MTDFDSLREERYSITKRRYKIKLEDKDLEERNKVVEEEMIQFGLFFFTKDRREQMIGIARKVGLSASFLQEVEECHFNWEKEITADYVELFDKLQRQLTDYNHINEVKPFDKQEKKKGFTEKIMGTRLGSYFFKD</sequence>
<comment type="caution">
    <text evidence="1">The sequence shown here is derived from an EMBL/GenBank/DDBJ whole genome shotgun (WGS) entry which is preliminary data.</text>
</comment>
<accession>A0A6L3V886</accession>
<reference evidence="1 2" key="1">
    <citation type="journal article" date="2016" name="Antonie Van Leeuwenhoek">
        <title>Bacillus depressus sp. nov., isolated from soil of a sunflower field.</title>
        <authorList>
            <person name="Wei X."/>
            <person name="Xin D."/>
            <person name="Xin Y."/>
            <person name="Zhang H."/>
            <person name="Wang T."/>
            <person name="Zhang J."/>
        </authorList>
    </citation>
    <scope>NUCLEOTIDE SEQUENCE [LARGE SCALE GENOMIC DNA]</scope>
    <source>
        <strain evidence="1 2">BZ1</strain>
    </source>
</reference>
<protein>
    <submittedName>
        <fullName evidence="1">Uncharacterized protein</fullName>
    </submittedName>
</protein>
<proteinExistence type="predicted"/>
<organism evidence="1 2">
    <name type="scientific">Cytobacillus depressus</name>
    <dbReference type="NCBI Taxonomy" id="1602942"/>
    <lineage>
        <taxon>Bacteria</taxon>
        <taxon>Bacillati</taxon>
        <taxon>Bacillota</taxon>
        <taxon>Bacilli</taxon>
        <taxon>Bacillales</taxon>
        <taxon>Bacillaceae</taxon>
        <taxon>Cytobacillus</taxon>
    </lineage>
</organism>
<evidence type="ECO:0000313" key="2">
    <source>
        <dbReference type="Proteomes" id="UP000481030"/>
    </source>
</evidence>
<gene>
    <name evidence="1" type="ORF">F7731_08565</name>
</gene>